<reference evidence="2" key="1">
    <citation type="submission" date="2019-09" db="EMBL/GenBank/DDBJ databases">
        <authorList>
            <person name="Brejova B."/>
        </authorList>
    </citation>
    <scope>NUCLEOTIDE SEQUENCE [LARGE SCALE GENOMIC DNA]</scope>
</reference>
<feature type="transmembrane region" description="Helical" evidence="1">
    <location>
        <begin position="435"/>
        <end position="452"/>
    </location>
</feature>
<feature type="transmembrane region" description="Helical" evidence="1">
    <location>
        <begin position="464"/>
        <end position="483"/>
    </location>
</feature>
<keyword evidence="1" id="KW-1133">Transmembrane helix</keyword>
<feature type="transmembrane region" description="Helical" evidence="1">
    <location>
        <begin position="635"/>
        <end position="653"/>
    </location>
</feature>
<keyword evidence="1" id="KW-0472">Membrane</keyword>
<accession>A0A5E8BIJ3</accession>
<evidence type="ECO:0000313" key="3">
    <source>
        <dbReference type="Proteomes" id="UP000398389"/>
    </source>
</evidence>
<feature type="transmembrane region" description="Helical" evidence="1">
    <location>
        <begin position="732"/>
        <end position="754"/>
    </location>
</feature>
<gene>
    <name evidence="2" type="ORF">SAPINGB_P002242</name>
</gene>
<dbReference type="EMBL" id="CABVLU010000002">
    <property type="protein sequence ID" value="VVT49380.1"/>
    <property type="molecule type" value="Genomic_DNA"/>
</dbReference>
<dbReference type="AlphaFoldDB" id="A0A5E8BIJ3"/>
<feature type="transmembrane region" description="Helical" evidence="1">
    <location>
        <begin position="604"/>
        <end position="623"/>
    </location>
</feature>
<dbReference type="Proteomes" id="UP000398389">
    <property type="component" value="Unassembled WGS sequence"/>
</dbReference>
<feature type="transmembrane region" description="Helical" evidence="1">
    <location>
        <begin position="566"/>
        <end position="584"/>
    </location>
</feature>
<dbReference type="RefSeq" id="XP_031852852.1">
    <property type="nucleotide sequence ID" value="XM_031996961.1"/>
</dbReference>
<protein>
    <recommendedName>
        <fullName evidence="4">Cas1p 10 TM acyl transferase domain-containing protein</fullName>
    </recommendedName>
</protein>
<evidence type="ECO:0000313" key="2">
    <source>
        <dbReference type="EMBL" id="VVT49380.1"/>
    </source>
</evidence>
<proteinExistence type="predicted"/>
<evidence type="ECO:0000256" key="1">
    <source>
        <dbReference type="SAM" id="Phobius"/>
    </source>
</evidence>
<keyword evidence="3" id="KW-1185">Reference proteome</keyword>
<feature type="transmembrane region" description="Helical" evidence="1">
    <location>
        <begin position="895"/>
        <end position="916"/>
    </location>
</feature>
<feature type="transmembrane region" description="Helical" evidence="1">
    <location>
        <begin position="504"/>
        <end position="521"/>
    </location>
</feature>
<name>A0A5E8BIJ3_9ASCO</name>
<dbReference type="OrthoDB" id="1932925at2759"/>
<dbReference type="GeneID" id="43581061"/>
<keyword evidence="1" id="KW-0812">Transmembrane</keyword>
<sequence length="941" mass="103782">MLHLLRVLRRRVFAIAHCHSPRSVLLGSVVLLAAAAYVLLVLLLGVGPLVSSAFYFMKSSTANLTSPFDTRNPFRCDSILRSGRFLDDGYTTASPTVWAPEGCVMRDYADLTALQTCLRPGDQVIFYGDSTARQLYWAMVSTLDKHVWSDGNIHGNHFWTRDGITVRLFWDPFLNNSESSQHVRDIAQLGRDAPVNDILIEFNKDPNYVPKTYMYATTGLWHAMFDSGEEHVFEGFKASLDEFVNVMKTRADDAFEAVYFGPTMVTYFPLLDPSRIDQITPGVIRRMLQYSDEVFGYDRSWSGKGYAKGPRAYMGAGAGATYKRAKRASPVDGDIEVSIHYVPVFNEIGGSSHLGLYDMIGLHYSTSAPFLQKNLLLNHMCNGRVSEQNPNRAVTDGTTCCTPYPREPSVWPPFKVLFLGGLVTLLLRVYKYPRASVAVGTAICVACLAYYADRTGRFAKSPRVFSMPLLVILLHLFAGAVFISMTESPTHSSHWKILLKELKGLATALLVIFNVAGADIRRSHSEGAVACRLLYSCWLFASLVELGGIVSELPAKAALRYYASRVARAALLPVVLSMALGPWPVPVSEDSMPSYLGYIIDPKLYPLAISSVFWYSLTAAVVAVSRVSLVRRQGVLAQTAMLALLGASAYWGLVRRAHVTVVTKVIATVVGDDGQTQTYEMEPEVHTRHSVVARIVLGDYWDAFAAIAVCWFVHMKTESKLNSLKKKVPKWIWTAVPPVLLAVVANLLFVLHVFCIEDPKLTFTPSTSAEIQPASVIAEMRASRYPLAVHVILALATFAGYAGVRVRVAQRHTSSNLMSATLRYSSVCTGLASFSYELLLLRRHLLLAGNMTTQLRIIPVGTVVPALLRGTLFGVGDLYESSRFFAIPWESLRTAANLVLAGTICVIVSLVAAGPYTGVFEVPEGRKEELEVGKEEFGEKL</sequence>
<evidence type="ECO:0008006" key="4">
    <source>
        <dbReference type="Google" id="ProtNLM"/>
    </source>
</evidence>
<feature type="transmembrane region" description="Helical" evidence="1">
    <location>
        <begin position="785"/>
        <end position="804"/>
    </location>
</feature>
<feature type="transmembrane region" description="Helical" evidence="1">
    <location>
        <begin position="691"/>
        <end position="712"/>
    </location>
</feature>
<organism evidence="2 3">
    <name type="scientific">Magnusiomyces paraingens</name>
    <dbReference type="NCBI Taxonomy" id="2606893"/>
    <lineage>
        <taxon>Eukaryota</taxon>
        <taxon>Fungi</taxon>
        <taxon>Dikarya</taxon>
        <taxon>Ascomycota</taxon>
        <taxon>Saccharomycotina</taxon>
        <taxon>Dipodascomycetes</taxon>
        <taxon>Dipodascales</taxon>
        <taxon>Dipodascaceae</taxon>
        <taxon>Magnusiomyces</taxon>
    </lineage>
</organism>